<dbReference type="Proteomes" id="UP000492821">
    <property type="component" value="Unassembled WGS sequence"/>
</dbReference>
<protein>
    <recommendedName>
        <fullName evidence="4">Carboxylic ester hydrolase</fullName>
        <ecNumber evidence="4">3.1.1.-</ecNumber>
    </recommendedName>
</protein>
<evidence type="ECO:0000313" key="7">
    <source>
        <dbReference type="WBParaSite" id="Pan_g18073.t1"/>
    </source>
</evidence>
<dbReference type="SUPFAM" id="SSF53474">
    <property type="entry name" value="alpha/beta-Hydrolases"/>
    <property type="match status" value="1"/>
</dbReference>
<reference evidence="7" key="2">
    <citation type="submission" date="2020-10" db="UniProtKB">
        <authorList>
            <consortium name="WormBaseParasite"/>
        </authorList>
    </citation>
    <scope>IDENTIFICATION</scope>
</reference>
<dbReference type="InterPro" id="IPR029058">
    <property type="entry name" value="AB_hydrolase_fold"/>
</dbReference>
<feature type="domain" description="Carboxylesterase type B" evidence="5">
    <location>
        <begin position="46"/>
        <end position="575"/>
    </location>
</feature>
<dbReference type="InterPro" id="IPR019826">
    <property type="entry name" value="Carboxylesterase_B_AS"/>
</dbReference>
<dbReference type="WBParaSite" id="Pan_g18073.t1">
    <property type="protein sequence ID" value="Pan_g18073.t1"/>
    <property type="gene ID" value="Pan_g18073"/>
</dbReference>
<proteinExistence type="inferred from homology"/>
<accession>A0A7E4V8Z0</accession>
<organism evidence="6 7">
    <name type="scientific">Panagrellus redivivus</name>
    <name type="common">Microworm</name>
    <dbReference type="NCBI Taxonomy" id="6233"/>
    <lineage>
        <taxon>Eukaryota</taxon>
        <taxon>Metazoa</taxon>
        <taxon>Ecdysozoa</taxon>
        <taxon>Nematoda</taxon>
        <taxon>Chromadorea</taxon>
        <taxon>Rhabditida</taxon>
        <taxon>Tylenchina</taxon>
        <taxon>Panagrolaimomorpha</taxon>
        <taxon>Panagrolaimoidea</taxon>
        <taxon>Panagrolaimidae</taxon>
        <taxon>Panagrellus</taxon>
    </lineage>
</organism>
<evidence type="ECO:0000256" key="1">
    <source>
        <dbReference type="ARBA" id="ARBA00005964"/>
    </source>
</evidence>
<dbReference type="PANTHER" id="PTHR44590:SF3">
    <property type="entry name" value="CARBOXYLESTERASE TYPE B DOMAIN-CONTAINING PROTEIN"/>
    <property type="match status" value="1"/>
</dbReference>
<dbReference type="AlphaFoldDB" id="A0A7E4V8Z0"/>
<sequence length="601" mass="67630">MLSTRLLGLSASRSPFGAVSVVALRLYASHLPRGGFAAPEGTPTVKVNTKFGSIEGFKVDKKDKFSANIFVGVPYAAPPIGERKLEKPEPVIAWKDTLKALKWPLPCAPHCSTVTKWIGDVSENCLYLNIFAPSAPPPPGGYPVAVWLHGGGFCFGDTEYYGYEGLAENFVSKGIIVVSVQYRLGPFGFFSTGDHVAPGNLGLWDQRQALLFLRDVLKDFGGDKERITVFGHSAGGCSTSLLSASPHSRDLFAQSYQLSGSAFVEWGNSQRVVGVSKELAKHLECPPTSCSQTLKDCIKSKSTDEILQASDKFGLSRNDLNFDWYHPYAQNEWFSKDYVHELKDTKPKPTLIGITSAESYLSSAYVPESLATMFSIHMGYTKDQQEHYKKEDLIKFIREFVATYSAFGKHADEAAKEIIDFYTGNATPEDLKYKRFYFARYTQLLSDIQFTVPTARDALEKAKLGWPTYVYLFDWTNPDLAESYGFYDGANHGFELAYLHGTFIFLDFEFTKRDHEIKKIFVDGVANFIKTGNPSGEDEKWPALPKDPEHDFPYFHMSEKHGVANNFFASKLDFWHKFNDKYHFDLIRGEYKHSKKTKDEL</sequence>
<dbReference type="Pfam" id="PF00135">
    <property type="entry name" value="COesterase"/>
    <property type="match status" value="1"/>
</dbReference>
<keyword evidence="2" id="KW-0719">Serine esterase</keyword>
<dbReference type="GO" id="GO:0052689">
    <property type="term" value="F:carboxylic ester hydrolase activity"/>
    <property type="evidence" value="ECO:0007669"/>
    <property type="project" value="UniProtKB-KW"/>
</dbReference>
<keyword evidence="3 4" id="KW-0378">Hydrolase</keyword>
<name>A0A7E4V8Z0_PANRE</name>
<evidence type="ECO:0000313" key="6">
    <source>
        <dbReference type="Proteomes" id="UP000492821"/>
    </source>
</evidence>
<comment type="similarity">
    <text evidence="1 4">Belongs to the type-B carboxylesterase/lipase family.</text>
</comment>
<evidence type="ECO:0000259" key="5">
    <source>
        <dbReference type="Pfam" id="PF00135"/>
    </source>
</evidence>
<keyword evidence="6" id="KW-1185">Reference proteome</keyword>
<dbReference type="Gene3D" id="3.40.50.1820">
    <property type="entry name" value="alpha/beta hydrolase"/>
    <property type="match status" value="1"/>
</dbReference>
<dbReference type="PROSITE" id="PS00122">
    <property type="entry name" value="CARBOXYLESTERASE_B_1"/>
    <property type="match status" value="1"/>
</dbReference>
<evidence type="ECO:0000256" key="4">
    <source>
        <dbReference type="RuleBase" id="RU361235"/>
    </source>
</evidence>
<reference evidence="6" key="1">
    <citation type="journal article" date="2013" name="Genetics">
        <title>The draft genome and transcriptome of Panagrellus redivivus are shaped by the harsh demands of a free-living lifestyle.</title>
        <authorList>
            <person name="Srinivasan J."/>
            <person name="Dillman A.R."/>
            <person name="Macchietto M.G."/>
            <person name="Heikkinen L."/>
            <person name="Lakso M."/>
            <person name="Fracchia K.M."/>
            <person name="Antoshechkin I."/>
            <person name="Mortazavi A."/>
            <person name="Wong G."/>
            <person name="Sternberg P.W."/>
        </authorList>
    </citation>
    <scope>NUCLEOTIDE SEQUENCE [LARGE SCALE GENOMIC DNA]</scope>
    <source>
        <strain evidence="6">MT8872</strain>
    </source>
</reference>
<dbReference type="PANTHER" id="PTHR44590">
    <property type="entry name" value="CARBOXYLIC ESTER HYDROLASE-RELATED"/>
    <property type="match status" value="1"/>
</dbReference>
<evidence type="ECO:0000256" key="2">
    <source>
        <dbReference type="ARBA" id="ARBA00022487"/>
    </source>
</evidence>
<dbReference type="InterPro" id="IPR002018">
    <property type="entry name" value="CarbesteraseB"/>
</dbReference>
<dbReference type="EC" id="3.1.1.-" evidence="4"/>
<evidence type="ECO:0000256" key="3">
    <source>
        <dbReference type="ARBA" id="ARBA00022801"/>
    </source>
</evidence>